<name>A0ABS4DQ85_9GAMM</name>
<dbReference type="InterPro" id="IPR022385">
    <property type="entry name" value="Rhs_assc_core"/>
</dbReference>
<dbReference type="InterPro" id="IPR056823">
    <property type="entry name" value="TEN-like_YD-shell"/>
</dbReference>
<evidence type="ECO:0000313" key="4">
    <source>
        <dbReference type="Proteomes" id="UP000823790"/>
    </source>
</evidence>
<keyword evidence="4" id="KW-1185">Reference proteome</keyword>
<accession>A0ABS4DQ85</accession>
<reference evidence="3 4" key="1">
    <citation type="submission" date="2021-04" db="EMBL/GenBank/DDBJ databases">
        <authorList>
            <person name="Huq M.A."/>
        </authorList>
    </citation>
    <scope>NUCLEOTIDE SEQUENCE [LARGE SCALE GENOMIC DNA]</scope>
    <source>
        <strain evidence="3 4">MAH-13</strain>
    </source>
</reference>
<dbReference type="RefSeq" id="WP_209621540.1">
    <property type="nucleotide sequence ID" value="NZ_JAGJRS010000023.1"/>
</dbReference>
<gene>
    <name evidence="3" type="ORF">J7I44_12980</name>
</gene>
<dbReference type="Gene3D" id="2.180.10.10">
    <property type="entry name" value="RHS repeat-associated core"/>
    <property type="match status" value="1"/>
</dbReference>
<dbReference type="PANTHER" id="PTHR32305:SF15">
    <property type="entry name" value="PROTEIN RHSA-RELATED"/>
    <property type="match status" value="1"/>
</dbReference>
<dbReference type="PANTHER" id="PTHR32305">
    <property type="match status" value="1"/>
</dbReference>
<dbReference type="InterPro" id="IPR050708">
    <property type="entry name" value="T6SS_VgrG/RHS"/>
</dbReference>
<proteinExistence type="predicted"/>
<comment type="caution">
    <text evidence="3">The sequence shown here is derived from an EMBL/GenBank/DDBJ whole genome shotgun (WGS) entry which is preliminary data.</text>
</comment>
<organism evidence="3 4">
    <name type="scientific">Frateuria flava</name>
    <dbReference type="NCBI Taxonomy" id="2821489"/>
    <lineage>
        <taxon>Bacteria</taxon>
        <taxon>Pseudomonadati</taxon>
        <taxon>Pseudomonadota</taxon>
        <taxon>Gammaproteobacteria</taxon>
        <taxon>Lysobacterales</taxon>
        <taxon>Rhodanobacteraceae</taxon>
        <taxon>Frateuria</taxon>
    </lineage>
</organism>
<keyword evidence="1" id="KW-0677">Repeat</keyword>
<dbReference type="Pfam" id="PF25023">
    <property type="entry name" value="TEN_YD-shell"/>
    <property type="match status" value="1"/>
</dbReference>
<sequence length="240" mass="25605">MAAGPGYTGHVEDPDTGLVYMQQRYYDSSMGRFLSVDPIAPAPGQASNFNRYTYAGNNPIDNIDPDGRADCPGQDRSKCVRSDAGAAADLRATEAQKAAASDNMAKVETRVRPEKVLALVGTSDVTVQAISGKQIYIPGKKDGVSVTNMPSGSAILHSHIDGKTPGRSSDGFVSPGDAIHTLRNGVVNFVVSERRLAVYQIVDGRIQINVLKGAFTGREANLLEKSINAQQPYVDAARPR</sequence>
<evidence type="ECO:0000259" key="2">
    <source>
        <dbReference type="Pfam" id="PF25023"/>
    </source>
</evidence>
<dbReference type="NCBIfam" id="TIGR03696">
    <property type="entry name" value="Rhs_assc_core"/>
    <property type="match status" value="1"/>
</dbReference>
<dbReference type="Proteomes" id="UP000823790">
    <property type="component" value="Unassembled WGS sequence"/>
</dbReference>
<evidence type="ECO:0000256" key="1">
    <source>
        <dbReference type="ARBA" id="ARBA00022737"/>
    </source>
</evidence>
<feature type="domain" description="Teneurin-like YD-shell" evidence="2">
    <location>
        <begin position="6"/>
        <end position="60"/>
    </location>
</feature>
<evidence type="ECO:0000313" key="3">
    <source>
        <dbReference type="EMBL" id="MBP1475220.1"/>
    </source>
</evidence>
<dbReference type="EMBL" id="JAGJRS010000023">
    <property type="protein sequence ID" value="MBP1475220.1"/>
    <property type="molecule type" value="Genomic_DNA"/>
</dbReference>
<protein>
    <submittedName>
        <fullName evidence="3">RHS repeat-associated core domain-containing protein</fullName>
    </submittedName>
</protein>